<evidence type="ECO:0000256" key="2">
    <source>
        <dbReference type="PIRSR" id="PIRSR001220-2"/>
    </source>
</evidence>
<dbReference type="InterPro" id="IPR006034">
    <property type="entry name" value="Asparaginase/glutaminase-like"/>
</dbReference>
<evidence type="ECO:0000256" key="1">
    <source>
        <dbReference type="PIRSR" id="PIRSR001220-1"/>
    </source>
</evidence>
<dbReference type="PIRSF" id="PIRSF500176">
    <property type="entry name" value="L_ASNase"/>
    <property type="match status" value="1"/>
</dbReference>
<dbReference type="STRING" id="1123010.SAMN02745724_00846"/>
<evidence type="ECO:0000313" key="7">
    <source>
        <dbReference type="Proteomes" id="UP000198862"/>
    </source>
</evidence>
<feature type="active site" description="O-isoaspartyl threonine intermediate" evidence="1">
    <location>
        <position position="11"/>
    </location>
</feature>
<dbReference type="PRINTS" id="PR00139">
    <property type="entry name" value="ASNGLNASE"/>
</dbReference>
<accession>A0A1I1G7L3</accession>
<dbReference type="Pfam" id="PF00710">
    <property type="entry name" value="Asparaginase"/>
    <property type="match status" value="1"/>
</dbReference>
<evidence type="ECO:0000256" key="3">
    <source>
        <dbReference type="PROSITE-ProRule" id="PRU10100"/>
    </source>
</evidence>
<dbReference type="SFLD" id="SFLDS00057">
    <property type="entry name" value="Glutaminase/Asparaginase"/>
    <property type="match status" value="1"/>
</dbReference>
<feature type="domain" description="Asparaginase/glutaminase C-terminal" evidence="5">
    <location>
        <begin position="271"/>
        <end position="367"/>
    </location>
</feature>
<dbReference type="InterPro" id="IPR036426">
    <property type="entry name" value="Bulb-type_lectin_dom_sf"/>
</dbReference>
<dbReference type="InterPro" id="IPR036152">
    <property type="entry name" value="Asp/glu_Ase-like_sf"/>
</dbReference>
<dbReference type="OrthoDB" id="9788068at2"/>
<dbReference type="InterPro" id="IPR027475">
    <property type="entry name" value="Asparaginase/glutaminase_AS2"/>
</dbReference>
<dbReference type="PROSITE" id="PS51732">
    <property type="entry name" value="ASN_GLN_ASE_3"/>
    <property type="match status" value="1"/>
</dbReference>
<reference evidence="6 7" key="1">
    <citation type="submission" date="2016-10" db="EMBL/GenBank/DDBJ databases">
        <authorList>
            <person name="de Groot N.N."/>
        </authorList>
    </citation>
    <scope>NUCLEOTIDE SEQUENCE [LARGE SCALE GENOMIC DNA]</scope>
    <source>
        <strain evidence="6 7">DSM 6059</strain>
    </source>
</reference>
<dbReference type="AlphaFoldDB" id="A0A1I1G7L3"/>
<dbReference type="PIRSF" id="PIRSF001220">
    <property type="entry name" value="L-ASNase_gatD"/>
    <property type="match status" value="1"/>
</dbReference>
<protein>
    <submittedName>
        <fullName evidence="6">L-asparaginase</fullName>
    </submittedName>
</protein>
<dbReference type="SUPFAM" id="SSF51110">
    <property type="entry name" value="alpha-D-mannose-specific plant lectins"/>
    <property type="match status" value="1"/>
</dbReference>
<proteinExistence type="predicted"/>
<gene>
    <name evidence="6" type="ORF">SAMN02745724_00846</name>
</gene>
<dbReference type="SMART" id="SM00870">
    <property type="entry name" value="Asparaginase"/>
    <property type="match status" value="1"/>
</dbReference>
<organism evidence="6 7">
    <name type="scientific">Pseudoalteromonas denitrificans DSM 6059</name>
    <dbReference type="NCBI Taxonomy" id="1123010"/>
    <lineage>
        <taxon>Bacteria</taxon>
        <taxon>Pseudomonadati</taxon>
        <taxon>Pseudomonadota</taxon>
        <taxon>Gammaproteobacteria</taxon>
        <taxon>Alteromonadales</taxon>
        <taxon>Pseudoalteromonadaceae</taxon>
        <taxon>Pseudoalteromonas</taxon>
    </lineage>
</organism>
<dbReference type="Gene3D" id="3.40.50.40">
    <property type="match status" value="1"/>
</dbReference>
<dbReference type="SUPFAM" id="SSF53774">
    <property type="entry name" value="Glutaminase/Asparaginase"/>
    <property type="match status" value="1"/>
</dbReference>
<dbReference type="EMBL" id="FOLO01000004">
    <property type="protein sequence ID" value="SFC07531.1"/>
    <property type="molecule type" value="Genomic_DNA"/>
</dbReference>
<dbReference type="RefSeq" id="WP_091980309.1">
    <property type="nucleotide sequence ID" value="NZ_FOLO01000004.1"/>
</dbReference>
<dbReference type="Pfam" id="PF17763">
    <property type="entry name" value="Asparaginase_C"/>
    <property type="match status" value="1"/>
</dbReference>
<evidence type="ECO:0000259" key="4">
    <source>
        <dbReference type="Pfam" id="PF00710"/>
    </source>
</evidence>
<evidence type="ECO:0000313" key="6">
    <source>
        <dbReference type="EMBL" id="SFC07531.1"/>
    </source>
</evidence>
<feature type="binding site" evidence="2">
    <location>
        <begin position="90"/>
        <end position="91"/>
    </location>
    <ligand>
        <name>substrate</name>
    </ligand>
</feature>
<dbReference type="InterPro" id="IPR027473">
    <property type="entry name" value="L-asparaginase_C"/>
</dbReference>
<dbReference type="PANTHER" id="PTHR11707">
    <property type="entry name" value="L-ASPARAGINASE"/>
    <property type="match status" value="1"/>
</dbReference>
<name>A0A1I1G7L3_9GAMM</name>
<sequence>MKLGILYTGGTIGCIGNPLSPMTLSEFKTAFNNIITPIIISEHSDFEVDFIDFGSSLDSTNLQPSNWCDMAKDILENYDTYGGFMVLHGTDTMAWTASALSFLLTGLDSSGNANAVLSKPVIVTGAQLPLFCEGADISDLSLLYNTDAFQNVCGAIESIYSGVPEVGLYFDNKLLRGNRTIKTNASEFDAFSTPNLSALGEYGVEFKLNNQYIKPAPVTQAVSLEQTSVQALLSEQLTYITSNINNSTVIPFNSYPAFYDDTSSPNTSILANMLNACIDQGVNGLVLESYGEGNFPSGNPDSPTDGAIYQALEQAHENNTVILDCTQVIAGTVNSTAYESGSWLSSVGSVGSYDMTPIAGLTKLIILDALKNYSTNNWQQADIETLLQSNIAGEIMNVNVLDCRENSTLIAGESISTLDGGITLINDYDKGPLLLDSGNNTLWQAIDNPIADDMPGRLIMQSDGNLVFYNSSNTATYASDTVQTSPATSKLILSGDSTSGVSLYVYYYAKNVVTKTLFTNQS</sequence>
<dbReference type="InterPro" id="IPR037152">
    <property type="entry name" value="L-asparaginase_N_sf"/>
</dbReference>
<feature type="binding site" evidence="2">
    <location>
        <position position="59"/>
    </location>
    <ligand>
        <name>substrate</name>
    </ligand>
</feature>
<dbReference type="PANTHER" id="PTHR11707:SF28">
    <property type="entry name" value="60 KDA LYSOPHOSPHOLIPASE"/>
    <property type="match status" value="1"/>
</dbReference>
<feature type="domain" description="L-asparaginase N-terminal" evidence="4">
    <location>
        <begin position="3"/>
        <end position="211"/>
    </location>
</feature>
<dbReference type="PROSITE" id="PS00917">
    <property type="entry name" value="ASN_GLN_ASE_2"/>
    <property type="match status" value="1"/>
</dbReference>
<dbReference type="Gene3D" id="2.90.10.10">
    <property type="entry name" value="Bulb-type lectin domain"/>
    <property type="match status" value="1"/>
</dbReference>
<dbReference type="GO" id="GO:0004067">
    <property type="term" value="F:asparaginase activity"/>
    <property type="evidence" value="ECO:0007669"/>
    <property type="project" value="UniProtKB-UniRule"/>
</dbReference>
<dbReference type="InterPro" id="IPR027474">
    <property type="entry name" value="L-asparaginase_N"/>
</dbReference>
<keyword evidence="7" id="KW-1185">Reference proteome</keyword>
<evidence type="ECO:0000259" key="5">
    <source>
        <dbReference type="Pfam" id="PF17763"/>
    </source>
</evidence>
<dbReference type="InterPro" id="IPR040919">
    <property type="entry name" value="Asparaginase_C"/>
</dbReference>
<dbReference type="Gene3D" id="3.40.50.1170">
    <property type="entry name" value="L-asparaginase, N-terminal domain"/>
    <property type="match status" value="1"/>
</dbReference>
<feature type="active site" evidence="3">
    <location>
        <position position="90"/>
    </location>
</feature>
<dbReference type="Proteomes" id="UP000198862">
    <property type="component" value="Unassembled WGS sequence"/>
</dbReference>